<dbReference type="SMART" id="SM00342">
    <property type="entry name" value="HTH_ARAC"/>
    <property type="match status" value="1"/>
</dbReference>
<dbReference type="AlphaFoldDB" id="A0A3E1NGC6"/>
<keyword evidence="1" id="KW-0805">Transcription regulation</keyword>
<dbReference type="PANTHER" id="PTHR47894:SF1">
    <property type="entry name" value="HTH-TYPE TRANSCRIPTIONAL REGULATOR VQSM"/>
    <property type="match status" value="1"/>
</dbReference>
<comment type="caution">
    <text evidence="5">The sequence shown here is derived from an EMBL/GenBank/DDBJ whole genome shotgun (WGS) entry which is preliminary data.</text>
</comment>
<dbReference type="GO" id="GO:0005829">
    <property type="term" value="C:cytosol"/>
    <property type="evidence" value="ECO:0007669"/>
    <property type="project" value="TreeGrafter"/>
</dbReference>
<dbReference type="PROSITE" id="PS01124">
    <property type="entry name" value="HTH_ARAC_FAMILY_2"/>
    <property type="match status" value="1"/>
</dbReference>
<feature type="domain" description="HTH araC/xylS-type" evidence="4">
    <location>
        <begin position="233"/>
        <end position="331"/>
    </location>
</feature>
<dbReference type="OrthoDB" id="5582699at2"/>
<evidence type="ECO:0000259" key="4">
    <source>
        <dbReference type="PROSITE" id="PS01124"/>
    </source>
</evidence>
<dbReference type="Proteomes" id="UP000261284">
    <property type="component" value="Unassembled WGS sequence"/>
</dbReference>
<name>A0A3E1NGC6_9BACT</name>
<dbReference type="SUPFAM" id="SSF46689">
    <property type="entry name" value="Homeodomain-like"/>
    <property type="match status" value="1"/>
</dbReference>
<dbReference type="RefSeq" id="WP_116848323.1">
    <property type="nucleotide sequence ID" value="NZ_QTJU01000006.1"/>
</dbReference>
<evidence type="ECO:0000256" key="3">
    <source>
        <dbReference type="ARBA" id="ARBA00023163"/>
    </source>
</evidence>
<keyword evidence="6" id="KW-1185">Reference proteome</keyword>
<gene>
    <name evidence="5" type="ORF">DXN05_16195</name>
</gene>
<dbReference type="InterPro" id="IPR032687">
    <property type="entry name" value="AraC-type_N"/>
</dbReference>
<organism evidence="5 6">
    <name type="scientific">Deminuibacter soli</name>
    <dbReference type="NCBI Taxonomy" id="2291815"/>
    <lineage>
        <taxon>Bacteria</taxon>
        <taxon>Pseudomonadati</taxon>
        <taxon>Bacteroidota</taxon>
        <taxon>Chitinophagia</taxon>
        <taxon>Chitinophagales</taxon>
        <taxon>Chitinophagaceae</taxon>
        <taxon>Deminuibacter</taxon>
    </lineage>
</organism>
<dbReference type="GO" id="GO:0000976">
    <property type="term" value="F:transcription cis-regulatory region binding"/>
    <property type="evidence" value="ECO:0007669"/>
    <property type="project" value="TreeGrafter"/>
</dbReference>
<dbReference type="InterPro" id="IPR009057">
    <property type="entry name" value="Homeodomain-like_sf"/>
</dbReference>
<proteinExistence type="predicted"/>
<dbReference type="GO" id="GO:0003700">
    <property type="term" value="F:DNA-binding transcription factor activity"/>
    <property type="evidence" value="ECO:0007669"/>
    <property type="project" value="InterPro"/>
</dbReference>
<dbReference type="InterPro" id="IPR018060">
    <property type="entry name" value="HTH_AraC"/>
</dbReference>
<evidence type="ECO:0000256" key="2">
    <source>
        <dbReference type="ARBA" id="ARBA00023125"/>
    </source>
</evidence>
<dbReference type="PANTHER" id="PTHR47894">
    <property type="entry name" value="HTH-TYPE TRANSCRIPTIONAL REGULATOR GADX"/>
    <property type="match status" value="1"/>
</dbReference>
<reference evidence="5 6" key="1">
    <citation type="submission" date="2018-08" db="EMBL/GenBank/DDBJ databases">
        <title>Chitinophagaceae sp. K23C18032701, a novel bacterium isolated from forest soil.</title>
        <authorList>
            <person name="Wang C."/>
        </authorList>
    </citation>
    <scope>NUCLEOTIDE SEQUENCE [LARGE SCALE GENOMIC DNA]</scope>
    <source>
        <strain evidence="5 6">K23C18032701</strain>
    </source>
</reference>
<keyword evidence="3" id="KW-0804">Transcription</keyword>
<accession>A0A3E1NGC6</accession>
<evidence type="ECO:0000313" key="5">
    <source>
        <dbReference type="EMBL" id="RFM27016.1"/>
    </source>
</evidence>
<dbReference type="EMBL" id="QTJU01000006">
    <property type="protein sequence ID" value="RFM27016.1"/>
    <property type="molecule type" value="Genomic_DNA"/>
</dbReference>
<sequence>MGLQGTVIRTIFQTATSFGAAFDALCEVSHISADEMGDSEKMVEWEKAALIWVPLLKLTGDPLIGLHIGMGTPKMLHGMVGFLIQSCKDLDQALQMLSKYGHMISPMVSYKYIINDVAILEIEQNKMWLLKHPEPARQANDFLLASTLNTSAALTGQRIVPLRIELAYPKREVSEYQKFFGCDVLFNQEVNRIILDKKDITATILTSDQSMFERFNSMVAEKQALLATNTTSGNLKQVLFMQFKGRIPSIDEAASSLDMTPRSLQRKLMQERTTFRDVAGEIRKDIAFQLMQNPAIKISEVSDILGYSDPTAFRKAFKSWTNVAPRAVKKVGVDNYERR</sequence>
<evidence type="ECO:0000313" key="6">
    <source>
        <dbReference type="Proteomes" id="UP000261284"/>
    </source>
</evidence>
<dbReference type="Pfam" id="PF12833">
    <property type="entry name" value="HTH_18"/>
    <property type="match status" value="1"/>
</dbReference>
<evidence type="ECO:0000256" key="1">
    <source>
        <dbReference type="ARBA" id="ARBA00023015"/>
    </source>
</evidence>
<protein>
    <submittedName>
        <fullName evidence="5">AraC family transcriptional regulator</fullName>
    </submittedName>
</protein>
<dbReference type="Pfam" id="PF12625">
    <property type="entry name" value="Arabinose_bd"/>
    <property type="match status" value="1"/>
</dbReference>
<dbReference type="Gene3D" id="1.10.10.60">
    <property type="entry name" value="Homeodomain-like"/>
    <property type="match status" value="1"/>
</dbReference>
<keyword evidence="2" id="KW-0238">DNA-binding</keyword>